<dbReference type="OrthoDB" id="679155at2759"/>
<dbReference type="EMBL" id="JAGGNH010000002">
    <property type="protein sequence ID" value="KAJ0983323.1"/>
    <property type="molecule type" value="Genomic_DNA"/>
</dbReference>
<dbReference type="InterPro" id="IPR025315">
    <property type="entry name" value="DUF4220"/>
</dbReference>
<gene>
    <name evidence="3" type="ORF">J5N97_011578</name>
</gene>
<organism evidence="3 4">
    <name type="scientific">Dioscorea zingiberensis</name>
    <dbReference type="NCBI Taxonomy" id="325984"/>
    <lineage>
        <taxon>Eukaryota</taxon>
        <taxon>Viridiplantae</taxon>
        <taxon>Streptophyta</taxon>
        <taxon>Embryophyta</taxon>
        <taxon>Tracheophyta</taxon>
        <taxon>Spermatophyta</taxon>
        <taxon>Magnoliopsida</taxon>
        <taxon>Liliopsida</taxon>
        <taxon>Dioscoreales</taxon>
        <taxon>Dioscoreaceae</taxon>
        <taxon>Dioscorea</taxon>
    </lineage>
</organism>
<feature type="transmembrane region" description="Helical" evidence="1">
    <location>
        <begin position="118"/>
        <end position="135"/>
    </location>
</feature>
<feature type="domain" description="DUF4220" evidence="2">
    <location>
        <begin position="59"/>
        <end position="440"/>
    </location>
</feature>
<keyword evidence="1" id="KW-0812">Transmembrane</keyword>
<keyword evidence="1" id="KW-1133">Transmembrane helix</keyword>
<protein>
    <recommendedName>
        <fullName evidence="2">DUF4220 domain-containing protein</fullName>
    </recommendedName>
</protein>
<evidence type="ECO:0000259" key="2">
    <source>
        <dbReference type="Pfam" id="PF13968"/>
    </source>
</evidence>
<feature type="transmembrane region" description="Helical" evidence="1">
    <location>
        <begin position="86"/>
        <end position="106"/>
    </location>
</feature>
<accession>A0A9D5D1E4</accession>
<reference evidence="3" key="1">
    <citation type="submission" date="2021-03" db="EMBL/GenBank/DDBJ databases">
        <authorList>
            <person name="Li Z."/>
            <person name="Yang C."/>
        </authorList>
    </citation>
    <scope>NUCLEOTIDE SEQUENCE</scope>
    <source>
        <strain evidence="3">Dzin_1.0</strain>
        <tissue evidence="3">Leaf</tissue>
    </source>
</reference>
<evidence type="ECO:0000313" key="3">
    <source>
        <dbReference type="EMBL" id="KAJ0983323.1"/>
    </source>
</evidence>
<evidence type="ECO:0000256" key="1">
    <source>
        <dbReference type="SAM" id="Phobius"/>
    </source>
</evidence>
<name>A0A9D5D1E4_9LILI</name>
<dbReference type="Pfam" id="PF13968">
    <property type="entry name" value="DUF4220"/>
    <property type="match status" value="1"/>
</dbReference>
<sequence>MGDMSTKTNGLLKWLDTDAGILARIEVLVVISGALMTFLALFGSYRRRSRSSAIKYSLWAAYNLTDSISAYTIGLMQTAKFRNQLFVLWSAFLIIVRCSTHSIAAFSIRDNDNWLSNLLHILLLVLYSGTIYNSYFLLTSFWIPVEIFWLICLIKCLETASIFNLAGRPNAPMSNTKLVSDYMHYEHELSNEDQVDPALMKGYKYLVIGEEEEDVKIGPPDYLMKLMLENAAVAYEVVTVEKIWRCPGRVLKNSQAARDVCLSFALFKLLRRRFTGYPWAEASRPKTRKLMLEGLLGDHKRTFRVIETELAFLYDSFYTKYVIVSIKQWTLLSSVATLFGSFWVAVVLAHYKPPSGEEHLRGSVDVLVTIFFLVVVTFVEVWQIITYVFSDWAKVLLLCNYVRKATWQEMDFFQTLLSFVCRQRVLKPWDGKLGQYSLLDSYEYEPSRLKVLLLCTQIGQKASPDIQLPGEVKEAIVQSMIASGGKLRNIGEFSLTLCGGVGIGHQLSWACKLEAYAQIILVWHVATSICFEKASPDPTNNEDQFNHKVADSLSKYCAYLVVFCRGLLPDQNSVTEVIFERLINETRLILEGQRSMRNKLDKLMEVGDAPETIAEKSGKLARQLMGIVGDDSLRFRLLREIWVEIVLYIAPSDNTTAHAQHLAEGGEFITHLWTLLCHLGIFERPTVMVPV</sequence>
<keyword evidence="4" id="KW-1185">Reference proteome</keyword>
<evidence type="ECO:0000313" key="4">
    <source>
        <dbReference type="Proteomes" id="UP001085076"/>
    </source>
</evidence>
<dbReference type="AlphaFoldDB" id="A0A9D5D1E4"/>
<keyword evidence="1" id="KW-0472">Membrane</keyword>
<dbReference type="Proteomes" id="UP001085076">
    <property type="component" value="Miscellaneous, Linkage group lg02"/>
</dbReference>
<comment type="caution">
    <text evidence="3">The sequence shown here is derived from an EMBL/GenBank/DDBJ whole genome shotgun (WGS) entry which is preliminary data.</text>
</comment>
<dbReference type="Pfam" id="PF04578">
    <property type="entry name" value="DUF594"/>
    <property type="match status" value="1"/>
</dbReference>
<reference evidence="3" key="2">
    <citation type="journal article" date="2022" name="Hortic Res">
        <title>The genome of Dioscorea zingiberensis sheds light on the biosynthesis, origin and evolution of the medicinally important diosgenin saponins.</title>
        <authorList>
            <person name="Li Y."/>
            <person name="Tan C."/>
            <person name="Li Z."/>
            <person name="Guo J."/>
            <person name="Li S."/>
            <person name="Chen X."/>
            <person name="Wang C."/>
            <person name="Dai X."/>
            <person name="Yang H."/>
            <person name="Song W."/>
            <person name="Hou L."/>
            <person name="Xu J."/>
            <person name="Tong Z."/>
            <person name="Xu A."/>
            <person name="Yuan X."/>
            <person name="Wang W."/>
            <person name="Yang Q."/>
            <person name="Chen L."/>
            <person name="Sun Z."/>
            <person name="Wang K."/>
            <person name="Pan B."/>
            <person name="Chen J."/>
            <person name="Bao Y."/>
            <person name="Liu F."/>
            <person name="Qi X."/>
            <person name="Gang D.R."/>
            <person name="Wen J."/>
            <person name="Li J."/>
        </authorList>
    </citation>
    <scope>NUCLEOTIDE SEQUENCE</scope>
    <source>
        <strain evidence="3">Dzin_1.0</strain>
    </source>
</reference>
<dbReference type="InterPro" id="IPR007658">
    <property type="entry name" value="DUF594"/>
</dbReference>
<feature type="transmembrane region" description="Helical" evidence="1">
    <location>
        <begin position="20"/>
        <end position="44"/>
    </location>
</feature>
<proteinExistence type="predicted"/>
<dbReference type="PANTHER" id="PTHR31325">
    <property type="entry name" value="OS01G0798800 PROTEIN-RELATED"/>
    <property type="match status" value="1"/>
</dbReference>
<feature type="transmembrane region" description="Helical" evidence="1">
    <location>
        <begin position="329"/>
        <end position="351"/>
    </location>
</feature>
<feature type="transmembrane region" description="Helical" evidence="1">
    <location>
        <begin position="366"/>
        <end position="389"/>
    </location>
</feature>